<comment type="caution">
    <text evidence="2">The sequence shown here is derived from an EMBL/GenBank/DDBJ whole genome shotgun (WGS) entry which is preliminary data.</text>
</comment>
<proteinExistence type="predicted"/>
<evidence type="ECO:0008006" key="4">
    <source>
        <dbReference type="Google" id="ProtNLM"/>
    </source>
</evidence>
<dbReference type="EMBL" id="QLYX01000016">
    <property type="protein sequence ID" value="RAY11849.1"/>
    <property type="molecule type" value="Genomic_DNA"/>
</dbReference>
<protein>
    <recommendedName>
        <fullName evidence="4">DUF3592 domain-containing protein</fullName>
    </recommendedName>
</protein>
<keyword evidence="1" id="KW-0812">Transmembrane</keyword>
<evidence type="ECO:0000313" key="3">
    <source>
        <dbReference type="Proteomes" id="UP000251891"/>
    </source>
</evidence>
<keyword evidence="1" id="KW-1133">Transmembrane helix</keyword>
<name>A0A365GYE1_9ACTN</name>
<accession>A0A365GYE1</accession>
<keyword evidence="3" id="KW-1185">Reference proteome</keyword>
<dbReference type="AlphaFoldDB" id="A0A365GYE1"/>
<keyword evidence="1" id="KW-0472">Membrane</keyword>
<evidence type="ECO:0000313" key="2">
    <source>
        <dbReference type="EMBL" id="RAY11849.1"/>
    </source>
</evidence>
<reference evidence="2 3" key="1">
    <citation type="submission" date="2018-06" db="EMBL/GenBank/DDBJ databases">
        <title>Actinomadura craniellae sp. nov. isolated from marine sponge Craniella sp.</title>
        <authorList>
            <person name="Li L."/>
            <person name="Xu Q.H."/>
            <person name="Lin H.W."/>
            <person name="Lu Y.H."/>
        </authorList>
    </citation>
    <scope>NUCLEOTIDE SEQUENCE [LARGE SCALE GENOMIC DNA]</scope>
    <source>
        <strain evidence="2 3">LHW63021</strain>
    </source>
</reference>
<dbReference type="Proteomes" id="UP000251891">
    <property type="component" value="Unassembled WGS sequence"/>
</dbReference>
<feature type="transmembrane region" description="Helical" evidence="1">
    <location>
        <begin position="118"/>
        <end position="143"/>
    </location>
</feature>
<gene>
    <name evidence="2" type="ORF">DPM19_28140</name>
</gene>
<organism evidence="2 3">
    <name type="scientific">Actinomadura craniellae</name>
    <dbReference type="NCBI Taxonomy" id="2231787"/>
    <lineage>
        <taxon>Bacteria</taxon>
        <taxon>Bacillati</taxon>
        <taxon>Actinomycetota</taxon>
        <taxon>Actinomycetes</taxon>
        <taxon>Streptosporangiales</taxon>
        <taxon>Thermomonosporaceae</taxon>
        <taxon>Actinomadura</taxon>
    </lineage>
</organism>
<sequence>MRLLAGVFFVAVGLGQAAAVVYLVVWHIYRPVSLRLRGHTATARIVRVEGSNPDPDTGRIKTFTAYVDYTTRTGQRVSAVPMSELRSGNYRPSVGAKAKVVYPPDDPGKAMRMSWPGTALVCVCVPVGCVSAFAMGAWGVLIWTGGI</sequence>
<evidence type="ECO:0000256" key="1">
    <source>
        <dbReference type="SAM" id="Phobius"/>
    </source>
</evidence>